<organism evidence="1 2">
    <name type="scientific">Flagellimonas allohymeniacidonis</name>
    <dbReference type="NCBI Taxonomy" id="2517819"/>
    <lineage>
        <taxon>Bacteria</taxon>
        <taxon>Pseudomonadati</taxon>
        <taxon>Bacteroidota</taxon>
        <taxon>Flavobacteriia</taxon>
        <taxon>Flavobacteriales</taxon>
        <taxon>Flavobacteriaceae</taxon>
        <taxon>Flagellimonas</taxon>
    </lineage>
</organism>
<dbReference type="InterPro" id="IPR014054">
    <property type="entry name" value="Phage_regulatory_Rha"/>
</dbReference>
<dbReference type="Pfam" id="PF09669">
    <property type="entry name" value="Phage_pRha"/>
    <property type="match status" value="1"/>
</dbReference>
<dbReference type="Proteomes" id="UP000291981">
    <property type="component" value="Unassembled WGS sequence"/>
</dbReference>
<evidence type="ECO:0000313" key="1">
    <source>
        <dbReference type="EMBL" id="TAI48995.1"/>
    </source>
</evidence>
<name>A0A4Q8QEV1_9FLAO</name>
<proteinExistence type="predicted"/>
<keyword evidence="2" id="KW-1185">Reference proteome</keyword>
<accession>A0A4Q8QEV1</accession>
<dbReference type="AlphaFoldDB" id="A0A4Q8QEV1"/>
<dbReference type="RefSeq" id="WP_130610056.1">
    <property type="nucleotide sequence ID" value="NZ_SGIU01000001.1"/>
</dbReference>
<comment type="caution">
    <text evidence="1">The sequence shown here is derived from an EMBL/GenBank/DDBJ whole genome shotgun (WGS) entry which is preliminary data.</text>
</comment>
<sequence length="131" mass="15961">MKEDRLAQINNMQNTSSRILADVVSKRHSDVLRTITNLQKNVANAEMRRLWNEDRYIDEQGKLRKEYLLTKKGLLLIVSKYSDELRLQIIERLGYLEREQERIRKEQKRNLELELSHLWNKSDRDDLYRYR</sequence>
<reference evidence="1 2" key="1">
    <citation type="submission" date="2019-02" db="EMBL/GenBank/DDBJ databases">
        <title>Draft genome sequence of Muricauda sp. 176CP4-71.</title>
        <authorList>
            <person name="Park J.-S."/>
        </authorList>
    </citation>
    <scope>NUCLEOTIDE SEQUENCE [LARGE SCALE GENOMIC DNA]</scope>
    <source>
        <strain evidence="1 2">176CP4-71</strain>
    </source>
</reference>
<dbReference type="OrthoDB" id="1450711at2"/>
<evidence type="ECO:0000313" key="2">
    <source>
        <dbReference type="Proteomes" id="UP000291981"/>
    </source>
</evidence>
<gene>
    <name evidence="1" type="ORF">EW142_04150</name>
</gene>
<dbReference type="EMBL" id="SGIU01000001">
    <property type="protein sequence ID" value="TAI48995.1"/>
    <property type="molecule type" value="Genomic_DNA"/>
</dbReference>
<protein>
    <submittedName>
        <fullName evidence="1">Uncharacterized protein</fullName>
    </submittedName>
</protein>